<dbReference type="Proteomes" id="UP000659904">
    <property type="component" value="Unassembled WGS sequence"/>
</dbReference>
<proteinExistence type="predicted"/>
<dbReference type="RefSeq" id="WP_147432887.1">
    <property type="nucleotide sequence ID" value="NZ_BONH01000067.1"/>
</dbReference>
<evidence type="ECO:0000256" key="1">
    <source>
        <dbReference type="SAM" id="MobiDB-lite"/>
    </source>
</evidence>
<feature type="compositionally biased region" description="Basic and acidic residues" evidence="1">
    <location>
        <begin position="1"/>
        <end position="11"/>
    </location>
</feature>
<dbReference type="AlphaFoldDB" id="A0A8J3P639"/>
<gene>
    <name evidence="2" type="ORF">Cci01nite_81190</name>
</gene>
<sequence length="181" mass="20239">MPDDTSLRAHTDTTTTQHRRQDQQPQRFSHAISHRISITPPTRRHPHAIGMCRNFPYEVKAALKRRAGSGHWASALCLRPRQARARPGSQQRCLESNGQIDFAEGEELPQVGALINAVGDRLADAAAMASHDSRQSVPEVIKLRVTAQREEMISCLQDDHNDKDHLLFGLMIISSHVGRTN</sequence>
<reference evidence="2 3" key="1">
    <citation type="submission" date="2021-01" db="EMBL/GenBank/DDBJ databases">
        <title>Whole genome shotgun sequence of Catellatospora citrea NBRC 14495.</title>
        <authorList>
            <person name="Komaki H."/>
            <person name="Tamura T."/>
        </authorList>
    </citation>
    <scope>NUCLEOTIDE SEQUENCE [LARGE SCALE GENOMIC DNA]</scope>
    <source>
        <strain evidence="2 3">NBRC 14495</strain>
    </source>
</reference>
<evidence type="ECO:0000313" key="2">
    <source>
        <dbReference type="EMBL" id="GIG03026.1"/>
    </source>
</evidence>
<dbReference type="EMBL" id="BONH01000067">
    <property type="protein sequence ID" value="GIG03026.1"/>
    <property type="molecule type" value="Genomic_DNA"/>
</dbReference>
<feature type="region of interest" description="Disordered" evidence="1">
    <location>
        <begin position="1"/>
        <end position="29"/>
    </location>
</feature>
<evidence type="ECO:0000313" key="3">
    <source>
        <dbReference type="Proteomes" id="UP000659904"/>
    </source>
</evidence>
<keyword evidence="3" id="KW-1185">Reference proteome</keyword>
<name>A0A8J3P639_9ACTN</name>
<comment type="caution">
    <text evidence="2">The sequence shown here is derived from an EMBL/GenBank/DDBJ whole genome shotgun (WGS) entry which is preliminary data.</text>
</comment>
<organism evidence="2 3">
    <name type="scientific">Catellatospora citrea</name>
    <dbReference type="NCBI Taxonomy" id="53366"/>
    <lineage>
        <taxon>Bacteria</taxon>
        <taxon>Bacillati</taxon>
        <taxon>Actinomycetota</taxon>
        <taxon>Actinomycetes</taxon>
        <taxon>Micromonosporales</taxon>
        <taxon>Micromonosporaceae</taxon>
        <taxon>Catellatospora</taxon>
    </lineage>
</organism>
<accession>A0A8J3P639</accession>
<protein>
    <submittedName>
        <fullName evidence="2">Uncharacterized protein</fullName>
    </submittedName>
</protein>